<proteinExistence type="predicted"/>
<accession>A0A446BIH4</accession>
<dbReference type="EMBL" id="OUUZ01000009">
    <property type="protein sequence ID" value="SPQ22295.1"/>
    <property type="molecule type" value="Genomic_DNA"/>
</dbReference>
<dbReference type="AlphaFoldDB" id="A0A446BIH4"/>
<dbReference type="Proteomes" id="UP000289323">
    <property type="component" value="Unassembled WGS sequence"/>
</dbReference>
<gene>
    <name evidence="2" type="ORF">TT172_LOCUS4714</name>
</gene>
<evidence type="ECO:0000256" key="1">
    <source>
        <dbReference type="SAM" id="MobiDB-lite"/>
    </source>
</evidence>
<reference evidence="2 3" key="1">
    <citation type="submission" date="2018-04" db="EMBL/GenBank/DDBJ databases">
        <authorList>
            <person name="Huttner S."/>
            <person name="Dainat J."/>
        </authorList>
    </citation>
    <scope>NUCLEOTIDE SEQUENCE [LARGE SCALE GENOMIC DNA]</scope>
</reference>
<feature type="compositionally biased region" description="Basic and acidic residues" evidence="1">
    <location>
        <begin position="178"/>
        <end position="189"/>
    </location>
</feature>
<feature type="compositionally biased region" description="Acidic residues" evidence="1">
    <location>
        <begin position="292"/>
        <end position="310"/>
    </location>
</feature>
<sequence length="351" mass="38514">MASLSSVHRVAEFNRAKSIAEDGHGAQQNLVANIAFELWAGEYTTSTVAGYTHQQWTKVTSLGKYGSQPYLLSKRWVNHHELIEGLFELACVNEVYKPSDFRFVSQVAPKAQVPITELSGLKPDKPVTLQELRAMTANKSKFGPDEVTYLNLLTSQELASQLKSKESSVKPQVELGDEGERFGSDSDDDLFVKSKADHAKSERGIKSEPNAIKSELGVIKSEPSIKLERGVVKSELDIVKSEPGVVTRAKAKKEAATKVARGSKRRAHSEAAQNQEGHTKKRQEVAYPDPDPGPETEYTPEELAEFEDEGVQPPANGVPSHDTGRLNQLVKAVDIVENTPPGEPFDLTNVD</sequence>
<organism evidence="2 3">
    <name type="scientific">Thermothielavioides terrestris</name>
    <dbReference type="NCBI Taxonomy" id="2587410"/>
    <lineage>
        <taxon>Eukaryota</taxon>
        <taxon>Fungi</taxon>
        <taxon>Dikarya</taxon>
        <taxon>Ascomycota</taxon>
        <taxon>Pezizomycotina</taxon>
        <taxon>Sordariomycetes</taxon>
        <taxon>Sordariomycetidae</taxon>
        <taxon>Sordariales</taxon>
        <taxon>Chaetomiaceae</taxon>
        <taxon>Thermothielavioides</taxon>
    </lineage>
</organism>
<feature type="region of interest" description="Disordered" evidence="1">
    <location>
        <begin position="163"/>
        <end position="189"/>
    </location>
</feature>
<evidence type="ECO:0000313" key="2">
    <source>
        <dbReference type="EMBL" id="SPQ22295.1"/>
    </source>
</evidence>
<evidence type="ECO:0000313" key="3">
    <source>
        <dbReference type="Proteomes" id="UP000289323"/>
    </source>
</evidence>
<feature type="region of interest" description="Disordered" evidence="1">
    <location>
        <begin position="247"/>
        <end position="351"/>
    </location>
</feature>
<protein>
    <submittedName>
        <fullName evidence="2">F8a7c78e-ab04-4492-b8a2-8cba069e87f5</fullName>
    </submittedName>
</protein>
<name>A0A446BIH4_9PEZI</name>